<dbReference type="EMBL" id="MU860080">
    <property type="protein sequence ID" value="KAK4238896.1"/>
    <property type="molecule type" value="Genomic_DNA"/>
</dbReference>
<feature type="region of interest" description="Disordered" evidence="1">
    <location>
        <begin position="122"/>
        <end position="231"/>
    </location>
</feature>
<gene>
    <name evidence="2" type="ORF">C8A03DRAFT_33085</name>
</gene>
<feature type="compositionally biased region" description="Low complexity" evidence="1">
    <location>
        <begin position="213"/>
        <end position="231"/>
    </location>
</feature>
<feature type="compositionally biased region" description="Basic and acidic residues" evidence="1">
    <location>
        <begin position="197"/>
        <end position="212"/>
    </location>
</feature>
<feature type="compositionally biased region" description="Basic and acidic residues" evidence="1">
    <location>
        <begin position="177"/>
        <end position="187"/>
    </location>
</feature>
<reference evidence="2" key="2">
    <citation type="submission" date="2023-05" db="EMBL/GenBank/DDBJ databases">
        <authorList>
            <consortium name="Lawrence Berkeley National Laboratory"/>
            <person name="Steindorff A."/>
            <person name="Hensen N."/>
            <person name="Bonometti L."/>
            <person name="Westerberg I."/>
            <person name="Brannstrom I.O."/>
            <person name="Guillou S."/>
            <person name="Cros-Aarteil S."/>
            <person name="Calhoun S."/>
            <person name="Haridas S."/>
            <person name="Kuo A."/>
            <person name="Mondo S."/>
            <person name="Pangilinan J."/>
            <person name="Riley R."/>
            <person name="Labutti K."/>
            <person name="Andreopoulos B."/>
            <person name="Lipzen A."/>
            <person name="Chen C."/>
            <person name="Yanf M."/>
            <person name="Daum C."/>
            <person name="Ng V."/>
            <person name="Clum A."/>
            <person name="Ohm R."/>
            <person name="Martin F."/>
            <person name="Silar P."/>
            <person name="Natvig D."/>
            <person name="Lalanne C."/>
            <person name="Gautier V."/>
            <person name="Ament-Velasquez S.L."/>
            <person name="Kruys A."/>
            <person name="Hutchinson M.I."/>
            <person name="Powell A.J."/>
            <person name="Barry K."/>
            <person name="Miller A.N."/>
            <person name="Grigoriev I.V."/>
            <person name="Debuchy R."/>
            <person name="Gladieux P."/>
            <person name="Thoren M.H."/>
            <person name="Johannesson H."/>
        </authorList>
    </citation>
    <scope>NUCLEOTIDE SEQUENCE</scope>
    <source>
        <strain evidence="2">CBS 532.94</strain>
    </source>
</reference>
<feature type="compositionally biased region" description="Basic and acidic residues" evidence="1">
    <location>
        <begin position="139"/>
        <end position="149"/>
    </location>
</feature>
<feature type="region of interest" description="Disordered" evidence="1">
    <location>
        <begin position="1"/>
        <end position="68"/>
    </location>
</feature>
<sequence length="262" mass="29424">MLITNLILADNLTRPEGRQSAPPPPPRTAVYTTSTYPPSESAPPQIPHNPLLSHYPSSRTSHPHTPSPRFSYTTAYLQSAASRPNSITFAEAFPAPTSAPVTDPTVALGNLRLDYSTGGCYHQDEDGEDGEQLLTLPRQQRDAARDGMKRSNRRERKGKDRDAVRYFNHNHGNGEVGKGKGKEKDTEPETETGMEMEAERRRSDKGKGKETDFGPFQHQHQSHSQFQFQHPSGYRPVTVEDALEDEEAGYDYRGEDEMEEEW</sequence>
<reference evidence="2" key="1">
    <citation type="journal article" date="2023" name="Mol. Phylogenet. Evol.">
        <title>Genome-scale phylogeny and comparative genomics of the fungal order Sordariales.</title>
        <authorList>
            <person name="Hensen N."/>
            <person name="Bonometti L."/>
            <person name="Westerberg I."/>
            <person name="Brannstrom I.O."/>
            <person name="Guillou S."/>
            <person name="Cros-Aarteil S."/>
            <person name="Calhoun S."/>
            <person name="Haridas S."/>
            <person name="Kuo A."/>
            <person name="Mondo S."/>
            <person name="Pangilinan J."/>
            <person name="Riley R."/>
            <person name="LaButti K."/>
            <person name="Andreopoulos B."/>
            <person name="Lipzen A."/>
            <person name="Chen C."/>
            <person name="Yan M."/>
            <person name="Daum C."/>
            <person name="Ng V."/>
            <person name="Clum A."/>
            <person name="Steindorff A."/>
            <person name="Ohm R.A."/>
            <person name="Martin F."/>
            <person name="Silar P."/>
            <person name="Natvig D.O."/>
            <person name="Lalanne C."/>
            <person name="Gautier V."/>
            <person name="Ament-Velasquez S.L."/>
            <person name="Kruys A."/>
            <person name="Hutchinson M.I."/>
            <person name="Powell A.J."/>
            <person name="Barry K."/>
            <person name="Miller A.N."/>
            <person name="Grigoriev I.V."/>
            <person name="Debuchy R."/>
            <person name="Gladieux P."/>
            <person name="Hiltunen Thoren M."/>
            <person name="Johannesson H."/>
        </authorList>
    </citation>
    <scope>NUCLEOTIDE SEQUENCE</scope>
    <source>
        <strain evidence="2">CBS 532.94</strain>
    </source>
</reference>
<comment type="caution">
    <text evidence="2">The sequence shown here is derived from an EMBL/GenBank/DDBJ whole genome shotgun (WGS) entry which is preliminary data.</text>
</comment>
<evidence type="ECO:0000313" key="2">
    <source>
        <dbReference type="EMBL" id="KAK4238896.1"/>
    </source>
</evidence>
<evidence type="ECO:0000313" key="3">
    <source>
        <dbReference type="Proteomes" id="UP001303760"/>
    </source>
</evidence>
<organism evidence="2 3">
    <name type="scientific">Achaetomium macrosporum</name>
    <dbReference type="NCBI Taxonomy" id="79813"/>
    <lineage>
        <taxon>Eukaryota</taxon>
        <taxon>Fungi</taxon>
        <taxon>Dikarya</taxon>
        <taxon>Ascomycota</taxon>
        <taxon>Pezizomycotina</taxon>
        <taxon>Sordariomycetes</taxon>
        <taxon>Sordariomycetidae</taxon>
        <taxon>Sordariales</taxon>
        <taxon>Chaetomiaceae</taxon>
        <taxon>Achaetomium</taxon>
    </lineage>
</organism>
<dbReference type="AlphaFoldDB" id="A0AAN7CBA1"/>
<feature type="compositionally biased region" description="Low complexity" evidence="1">
    <location>
        <begin position="56"/>
        <end position="68"/>
    </location>
</feature>
<dbReference type="Proteomes" id="UP001303760">
    <property type="component" value="Unassembled WGS sequence"/>
</dbReference>
<accession>A0AAN7CBA1</accession>
<name>A0AAN7CBA1_9PEZI</name>
<keyword evidence="3" id="KW-1185">Reference proteome</keyword>
<proteinExistence type="predicted"/>
<evidence type="ECO:0000256" key="1">
    <source>
        <dbReference type="SAM" id="MobiDB-lite"/>
    </source>
</evidence>
<protein>
    <submittedName>
        <fullName evidence="2">Uncharacterized protein</fullName>
    </submittedName>
</protein>